<name>A0A2C9L836_BIOGL</name>
<evidence type="ECO:0000313" key="4">
    <source>
        <dbReference type="Proteomes" id="UP000076420"/>
    </source>
</evidence>
<dbReference type="PROSITE" id="PS50940">
    <property type="entry name" value="CHIT_BIND_II"/>
    <property type="match status" value="2"/>
</dbReference>
<dbReference type="InterPro" id="IPR002557">
    <property type="entry name" value="Chitin-bd_dom"/>
</dbReference>
<dbReference type="EnsemblMetazoa" id="BGLB028173-RA">
    <property type="protein sequence ID" value="BGLB028173-PA"/>
    <property type="gene ID" value="BGLB028173"/>
</dbReference>
<dbReference type="GO" id="GO:0008061">
    <property type="term" value="F:chitin binding"/>
    <property type="evidence" value="ECO:0007669"/>
    <property type="project" value="InterPro"/>
</dbReference>
<evidence type="ECO:0000313" key="6">
    <source>
        <dbReference type="RefSeq" id="XP_013084296.1"/>
    </source>
</evidence>
<sequence>MLPLVLFTFSAIFFTNSVIAQWNPCNGRPEGALAEIACWGYKRCENGIARVYNCPKDTVLERDSLKCVKIGTGNTACGKVKDCTGLADGNYPDLDVGCISFYACSGGTFMGRHYCDANLVYDRRLVACNYKQNVPAPCGTSIRG</sequence>
<feature type="signal peptide" evidence="1">
    <location>
        <begin position="1"/>
        <end position="20"/>
    </location>
</feature>
<dbReference type="Proteomes" id="UP000076420">
    <property type="component" value="Unassembled WGS sequence"/>
</dbReference>
<dbReference type="GO" id="GO:0005576">
    <property type="term" value="C:extracellular region"/>
    <property type="evidence" value="ECO:0007669"/>
    <property type="project" value="InterPro"/>
</dbReference>
<accession>A0A2C9L836</accession>
<keyword evidence="5" id="KW-1185">Reference proteome</keyword>
<gene>
    <name evidence="3" type="primary">106069225</name>
    <name evidence="6" type="synonym">LOC106069225</name>
</gene>
<dbReference type="Proteomes" id="UP001165740">
    <property type="component" value="Chromosome 10"/>
</dbReference>
<dbReference type="OMA" id="GSCDDPH"/>
<organism evidence="3 4">
    <name type="scientific">Biomphalaria glabrata</name>
    <name type="common">Bloodfluke planorb</name>
    <name type="synonym">Freshwater snail</name>
    <dbReference type="NCBI Taxonomy" id="6526"/>
    <lineage>
        <taxon>Eukaryota</taxon>
        <taxon>Metazoa</taxon>
        <taxon>Spiralia</taxon>
        <taxon>Lophotrochozoa</taxon>
        <taxon>Mollusca</taxon>
        <taxon>Gastropoda</taxon>
        <taxon>Heterobranchia</taxon>
        <taxon>Euthyneura</taxon>
        <taxon>Panpulmonata</taxon>
        <taxon>Hygrophila</taxon>
        <taxon>Lymnaeoidea</taxon>
        <taxon>Planorbidae</taxon>
        <taxon>Biomphalaria</taxon>
    </lineage>
</organism>
<dbReference type="RefSeq" id="XP_013084296.1">
    <property type="nucleotide sequence ID" value="XM_013228842.2"/>
</dbReference>
<dbReference type="SUPFAM" id="SSF57625">
    <property type="entry name" value="Invertebrate chitin-binding proteins"/>
    <property type="match status" value="2"/>
</dbReference>
<dbReference type="Pfam" id="PF01607">
    <property type="entry name" value="CBM_14"/>
    <property type="match status" value="2"/>
</dbReference>
<dbReference type="AlphaFoldDB" id="A0A2C9L836"/>
<feature type="domain" description="Chitin-binding type-2" evidence="2">
    <location>
        <begin position="80"/>
        <end position="140"/>
    </location>
</feature>
<feature type="domain" description="Chitin-binding type-2" evidence="2">
    <location>
        <begin position="22"/>
        <end position="79"/>
    </location>
</feature>
<evidence type="ECO:0000256" key="1">
    <source>
        <dbReference type="SAM" id="SignalP"/>
    </source>
</evidence>
<dbReference type="SMART" id="SM00494">
    <property type="entry name" value="ChtBD2"/>
    <property type="match status" value="2"/>
</dbReference>
<evidence type="ECO:0000259" key="2">
    <source>
        <dbReference type="PROSITE" id="PS50940"/>
    </source>
</evidence>
<evidence type="ECO:0000313" key="5">
    <source>
        <dbReference type="Proteomes" id="UP001165740"/>
    </source>
</evidence>
<dbReference type="Gene3D" id="2.170.140.10">
    <property type="entry name" value="Chitin binding domain"/>
    <property type="match status" value="1"/>
</dbReference>
<evidence type="ECO:0000313" key="3">
    <source>
        <dbReference type="EnsemblMetazoa" id="BGLB028173-PA"/>
    </source>
</evidence>
<dbReference type="OrthoDB" id="6020543at2759"/>
<dbReference type="KEGG" id="bgt:106069225"/>
<reference evidence="3" key="1">
    <citation type="submission" date="2020-05" db="UniProtKB">
        <authorList>
            <consortium name="EnsemblMetazoa"/>
        </authorList>
    </citation>
    <scope>IDENTIFICATION</scope>
    <source>
        <strain evidence="3">BB02</strain>
    </source>
</reference>
<dbReference type="VEuPathDB" id="VectorBase:BGLAX_034190"/>
<reference evidence="6" key="2">
    <citation type="submission" date="2025-04" db="UniProtKB">
        <authorList>
            <consortium name="RefSeq"/>
        </authorList>
    </citation>
    <scope>IDENTIFICATION</scope>
</reference>
<dbReference type="InterPro" id="IPR036508">
    <property type="entry name" value="Chitin-bd_dom_sf"/>
</dbReference>
<keyword evidence="1" id="KW-0732">Signal</keyword>
<protein>
    <submittedName>
        <fullName evidence="6">Uncharacterized protein LOC106069225</fullName>
    </submittedName>
</protein>
<dbReference type="VEuPathDB" id="VectorBase:BGLB028173"/>
<proteinExistence type="predicted"/>
<feature type="chain" id="PRO_5044573274" evidence="1">
    <location>
        <begin position="21"/>
        <end position="144"/>
    </location>
</feature>
<dbReference type="GeneID" id="106069225"/>